<dbReference type="GO" id="GO:0004322">
    <property type="term" value="F:ferroxidase activity"/>
    <property type="evidence" value="ECO:0007669"/>
    <property type="project" value="TreeGrafter"/>
</dbReference>
<keyword evidence="3" id="KW-0479">Metal-binding</keyword>
<dbReference type="GO" id="GO:0005829">
    <property type="term" value="C:cytosol"/>
    <property type="evidence" value="ECO:0007669"/>
    <property type="project" value="TreeGrafter"/>
</dbReference>
<feature type="domain" description="Ferritin-like diiron" evidence="5">
    <location>
        <begin position="1"/>
        <end position="137"/>
    </location>
</feature>
<dbReference type="InterPro" id="IPR012347">
    <property type="entry name" value="Ferritin-like"/>
</dbReference>
<keyword evidence="2" id="KW-0349">Heme</keyword>
<dbReference type="AlphaFoldDB" id="A0A0F9D5Z6"/>
<gene>
    <name evidence="6" type="ORF">LCGC14_2318630</name>
</gene>
<dbReference type="InterPro" id="IPR009040">
    <property type="entry name" value="Ferritin-like_diiron"/>
</dbReference>
<proteinExistence type="predicted"/>
<dbReference type="EMBL" id="LAZR01033074">
    <property type="protein sequence ID" value="KKL49126.1"/>
    <property type="molecule type" value="Genomic_DNA"/>
</dbReference>
<dbReference type="InterPro" id="IPR008331">
    <property type="entry name" value="Ferritin_DPS_dom"/>
</dbReference>
<comment type="caution">
    <text evidence="6">The sequence shown here is derived from an EMBL/GenBank/DDBJ whole genome shotgun (WGS) entry which is preliminary data.</text>
</comment>
<keyword evidence="4" id="KW-0408">Iron</keyword>
<protein>
    <recommendedName>
        <fullName evidence="5">Ferritin-like diiron domain-containing protein</fullName>
    </recommendedName>
</protein>
<dbReference type="GO" id="GO:0006879">
    <property type="term" value="P:intracellular iron ion homeostasis"/>
    <property type="evidence" value="ECO:0007669"/>
    <property type="project" value="UniProtKB-KW"/>
</dbReference>
<organism evidence="6">
    <name type="scientific">marine sediment metagenome</name>
    <dbReference type="NCBI Taxonomy" id="412755"/>
    <lineage>
        <taxon>unclassified sequences</taxon>
        <taxon>metagenomes</taxon>
        <taxon>ecological metagenomes</taxon>
    </lineage>
</organism>
<accession>A0A0F9D5Z6</accession>
<dbReference type="InterPro" id="IPR002024">
    <property type="entry name" value="Bacterioferritin"/>
</dbReference>
<dbReference type="GO" id="GO:0020037">
    <property type="term" value="F:heme binding"/>
    <property type="evidence" value="ECO:0007669"/>
    <property type="project" value="TreeGrafter"/>
</dbReference>
<dbReference type="PROSITE" id="PS50905">
    <property type="entry name" value="FERRITIN_LIKE"/>
    <property type="match status" value="1"/>
</dbReference>
<dbReference type="SUPFAM" id="SSF47240">
    <property type="entry name" value="Ferritin-like"/>
    <property type="match status" value="1"/>
</dbReference>
<dbReference type="PRINTS" id="PR00601">
    <property type="entry name" value="BACFERRITIN"/>
</dbReference>
<name>A0A0F9D5Z6_9ZZZZ</name>
<evidence type="ECO:0000256" key="1">
    <source>
        <dbReference type="ARBA" id="ARBA00022434"/>
    </source>
</evidence>
<dbReference type="Gene3D" id="1.20.1260.10">
    <property type="match status" value="1"/>
</dbReference>
<reference evidence="6" key="1">
    <citation type="journal article" date="2015" name="Nature">
        <title>Complex archaea that bridge the gap between prokaryotes and eukaryotes.</title>
        <authorList>
            <person name="Spang A."/>
            <person name="Saw J.H."/>
            <person name="Jorgensen S.L."/>
            <person name="Zaremba-Niedzwiedzka K."/>
            <person name="Martijn J."/>
            <person name="Lind A.E."/>
            <person name="van Eijk R."/>
            <person name="Schleper C."/>
            <person name="Guy L."/>
            <person name="Ettema T.J."/>
        </authorList>
    </citation>
    <scope>NUCLEOTIDE SEQUENCE</scope>
</reference>
<evidence type="ECO:0000259" key="5">
    <source>
        <dbReference type="PROSITE" id="PS50905"/>
    </source>
</evidence>
<sequence length="137" mass="15632">MASEKLKAMMVEAIIREMEVSIQYIWQHVTIRGMFAEAVGPVFRIVALAEMMHAELIAERLDYLGGELPLTPKNIQVGGKAKEMIENDVKAEEDAIALYKEIIKVARDEDDTTTRKLFEDILRDEEDHHNTFTGLLE</sequence>
<evidence type="ECO:0000256" key="2">
    <source>
        <dbReference type="ARBA" id="ARBA00022617"/>
    </source>
</evidence>
<dbReference type="GO" id="GO:0006826">
    <property type="term" value="P:iron ion transport"/>
    <property type="evidence" value="ECO:0007669"/>
    <property type="project" value="InterPro"/>
</dbReference>
<evidence type="ECO:0000313" key="6">
    <source>
        <dbReference type="EMBL" id="KKL49126.1"/>
    </source>
</evidence>
<keyword evidence="1" id="KW-0409">Iron storage</keyword>
<dbReference type="PANTHER" id="PTHR30295:SF0">
    <property type="entry name" value="BACTERIOFERRITIN"/>
    <property type="match status" value="1"/>
</dbReference>
<dbReference type="InterPro" id="IPR009078">
    <property type="entry name" value="Ferritin-like_SF"/>
</dbReference>
<dbReference type="PANTHER" id="PTHR30295">
    <property type="entry name" value="BACTERIOFERRITIN"/>
    <property type="match status" value="1"/>
</dbReference>
<evidence type="ECO:0000256" key="3">
    <source>
        <dbReference type="ARBA" id="ARBA00022723"/>
    </source>
</evidence>
<dbReference type="GO" id="GO:0008199">
    <property type="term" value="F:ferric iron binding"/>
    <property type="evidence" value="ECO:0007669"/>
    <property type="project" value="InterPro"/>
</dbReference>
<evidence type="ECO:0000256" key="4">
    <source>
        <dbReference type="ARBA" id="ARBA00023004"/>
    </source>
</evidence>
<dbReference type="Pfam" id="PF00210">
    <property type="entry name" value="Ferritin"/>
    <property type="match status" value="1"/>
</dbReference>